<comment type="caution">
    <text evidence="14">The sequence shown here is derived from an EMBL/GenBank/DDBJ whole genome shotgun (WGS) entry which is preliminary data.</text>
</comment>
<dbReference type="InterPro" id="IPR001650">
    <property type="entry name" value="Helicase_C-like"/>
</dbReference>
<evidence type="ECO:0000259" key="13">
    <source>
        <dbReference type="PROSITE" id="PS51198"/>
    </source>
</evidence>
<reference evidence="14 15" key="1">
    <citation type="submission" date="2021-01" db="EMBL/GenBank/DDBJ databases">
        <title>Carboxyliciviraga sp.nov., isolated from coastal sediments.</title>
        <authorList>
            <person name="Lu D."/>
            <person name="Zhang T."/>
        </authorList>
    </citation>
    <scope>NUCLEOTIDE SEQUENCE [LARGE SCALE GENOMIC DNA]</scope>
    <source>
        <strain evidence="14 15">N1Y132</strain>
    </source>
</reference>
<dbReference type="PROSITE" id="PS51192">
    <property type="entry name" value="HELICASE_ATP_BIND_1"/>
    <property type="match status" value="1"/>
</dbReference>
<dbReference type="InterPro" id="IPR011545">
    <property type="entry name" value="DEAD/DEAH_box_helicase_dom"/>
</dbReference>
<dbReference type="PANTHER" id="PTHR13710">
    <property type="entry name" value="DNA HELICASE RECQ FAMILY MEMBER"/>
    <property type="match status" value="1"/>
</dbReference>
<dbReference type="Gene3D" id="3.30.420.10">
    <property type="entry name" value="Ribonuclease H-like superfamily/Ribonuclease H"/>
    <property type="match status" value="1"/>
</dbReference>
<dbReference type="PANTHER" id="PTHR13710:SF105">
    <property type="entry name" value="ATP-DEPENDENT DNA HELICASE Q1"/>
    <property type="match status" value="1"/>
</dbReference>
<keyword evidence="2 10" id="KW-0547">Nucleotide-binding</keyword>
<dbReference type="InterPro" id="IPR036397">
    <property type="entry name" value="RNaseH_sf"/>
</dbReference>
<organism evidence="14 15">
    <name type="scientific">Carboxylicivirga marina</name>
    <dbReference type="NCBI Taxonomy" id="2800988"/>
    <lineage>
        <taxon>Bacteria</taxon>
        <taxon>Pseudomonadati</taxon>
        <taxon>Bacteroidota</taxon>
        <taxon>Bacteroidia</taxon>
        <taxon>Marinilabiliales</taxon>
        <taxon>Marinilabiliaceae</taxon>
        <taxon>Carboxylicivirga</taxon>
    </lineage>
</organism>
<keyword evidence="6" id="KW-0238">DNA-binding</keyword>
<dbReference type="InterPro" id="IPR014001">
    <property type="entry name" value="Helicase_ATP-bd"/>
</dbReference>
<evidence type="ECO:0000256" key="1">
    <source>
        <dbReference type="ARBA" id="ARBA00005446"/>
    </source>
</evidence>
<dbReference type="PROSITE" id="PS51198">
    <property type="entry name" value="UVRD_HELICASE_ATP_BIND"/>
    <property type="match status" value="1"/>
</dbReference>
<dbReference type="EMBL" id="JAENRR010000101">
    <property type="protein sequence ID" value="MBK3519892.1"/>
    <property type="molecule type" value="Genomic_DNA"/>
</dbReference>
<dbReference type="Pfam" id="PF13361">
    <property type="entry name" value="UvrD_C"/>
    <property type="match status" value="1"/>
</dbReference>
<evidence type="ECO:0000256" key="9">
    <source>
        <dbReference type="ARBA" id="ARBA00034808"/>
    </source>
</evidence>
<evidence type="ECO:0000256" key="4">
    <source>
        <dbReference type="ARBA" id="ARBA00022806"/>
    </source>
</evidence>
<dbReference type="CDD" id="cd17932">
    <property type="entry name" value="DEXQc_UvrD"/>
    <property type="match status" value="1"/>
</dbReference>
<dbReference type="PROSITE" id="PS51194">
    <property type="entry name" value="HELICASE_CTER"/>
    <property type="match status" value="1"/>
</dbReference>
<feature type="domain" description="Helicase ATP-binding" evidence="11">
    <location>
        <begin position="270"/>
        <end position="450"/>
    </location>
</feature>
<protein>
    <recommendedName>
        <fullName evidence="9">DNA 3'-5' helicase</fullName>
        <ecNumber evidence="9">5.6.2.4</ecNumber>
    </recommendedName>
</protein>
<feature type="domain" description="Helicase C-terminal" evidence="12">
    <location>
        <begin position="480"/>
        <end position="627"/>
    </location>
</feature>
<evidence type="ECO:0000256" key="2">
    <source>
        <dbReference type="ARBA" id="ARBA00022741"/>
    </source>
</evidence>
<keyword evidence="15" id="KW-1185">Reference proteome</keyword>
<dbReference type="InterPro" id="IPR004589">
    <property type="entry name" value="DNA_helicase_ATP-dep_RecQ"/>
</dbReference>
<comment type="catalytic activity">
    <reaction evidence="8">
        <text>Couples ATP hydrolysis with the unwinding of duplex DNA by translocating in the 3'-5' direction.</text>
        <dbReference type="EC" id="5.6.2.4"/>
    </reaction>
</comment>
<evidence type="ECO:0000259" key="12">
    <source>
        <dbReference type="PROSITE" id="PS51194"/>
    </source>
</evidence>
<dbReference type="Gene3D" id="3.40.50.300">
    <property type="entry name" value="P-loop containing nucleotide triphosphate hydrolases"/>
    <property type="match status" value="4"/>
</dbReference>
<dbReference type="InterPro" id="IPR027417">
    <property type="entry name" value="P-loop_NTPase"/>
</dbReference>
<feature type="binding site" evidence="10">
    <location>
        <begin position="1067"/>
        <end position="1074"/>
    </location>
    <ligand>
        <name>ATP</name>
        <dbReference type="ChEBI" id="CHEBI:30616"/>
    </ligand>
</feature>
<keyword evidence="7" id="KW-0413">Isomerase</keyword>
<keyword evidence="3 10" id="KW-0378">Hydrolase</keyword>
<dbReference type="InterPro" id="IPR014017">
    <property type="entry name" value="DNA_helicase_UvrD-like_C"/>
</dbReference>
<evidence type="ECO:0000256" key="6">
    <source>
        <dbReference type="ARBA" id="ARBA00023125"/>
    </source>
</evidence>
<evidence type="ECO:0000256" key="3">
    <source>
        <dbReference type="ARBA" id="ARBA00022801"/>
    </source>
</evidence>
<accession>A0ABS1HQQ8</accession>
<proteinExistence type="inferred from homology"/>
<dbReference type="GO" id="GO:0016787">
    <property type="term" value="F:hydrolase activity"/>
    <property type="evidence" value="ECO:0007669"/>
    <property type="project" value="UniProtKB-KW"/>
</dbReference>
<dbReference type="EC" id="5.6.2.4" evidence="9"/>
<dbReference type="Pfam" id="PF00271">
    <property type="entry name" value="Helicase_C"/>
    <property type="match status" value="1"/>
</dbReference>
<evidence type="ECO:0000256" key="7">
    <source>
        <dbReference type="ARBA" id="ARBA00023235"/>
    </source>
</evidence>
<dbReference type="Pfam" id="PF13245">
    <property type="entry name" value="AAA_19"/>
    <property type="match status" value="1"/>
</dbReference>
<evidence type="ECO:0000256" key="8">
    <source>
        <dbReference type="ARBA" id="ARBA00034617"/>
    </source>
</evidence>
<dbReference type="RefSeq" id="WP_200467111.1">
    <property type="nucleotide sequence ID" value="NZ_JAENRR010000101.1"/>
</dbReference>
<dbReference type="SMART" id="SM00487">
    <property type="entry name" value="DEXDc"/>
    <property type="match status" value="1"/>
</dbReference>
<dbReference type="Proteomes" id="UP000605676">
    <property type="component" value="Unassembled WGS sequence"/>
</dbReference>
<evidence type="ECO:0000259" key="11">
    <source>
        <dbReference type="PROSITE" id="PS51192"/>
    </source>
</evidence>
<dbReference type="SUPFAM" id="SSF53098">
    <property type="entry name" value="Ribonuclease H-like"/>
    <property type="match status" value="1"/>
</dbReference>
<dbReference type="GO" id="GO:0003678">
    <property type="term" value="F:DNA helicase activity"/>
    <property type="evidence" value="ECO:0007669"/>
    <property type="project" value="UniProtKB-EC"/>
</dbReference>
<gene>
    <name evidence="14" type="ORF">JIV24_21315</name>
</gene>
<keyword evidence="4 10" id="KW-0347">Helicase</keyword>
<dbReference type="Pfam" id="PF00270">
    <property type="entry name" value="DEAD"/>
    <property type="match status" value="1"/>
</dbReference>
<keyword evidence="5 10" id="KW-0067">ATP-binding</keyword>
<evidence type="ECO:0000313" key="14">
    <source>
        <dbReference type="EMBL" id="MBK3519892.1"/>
    </source>
</evidence>
<name>A0ABS1HQQ8_9BACT</name>
<sequence length="1598" mass="183927">MKIIAFIDTETDVKNNRILDIGGVMDNHLTMHSSSIDEFHQFIHQAEYLCGHNIIHHDLVHIKRATKRSMDQLKIIDTLYLSPLLFPTKPYHALLKDDKLQTDELNNPLNDAIKAKDLFYDEVSAFHELDGELKQIYFALLADEQEFSSFFYFVDYSSNELDTCLLIQNQFRDRICRHANIEKLIIENPLELAYCLALINTNNRYSITPPWVVKNCPDIERVMYLLRNKPCLKGCPYCNHSLDAKAGLKKFFGFDSYRSYGGKALQEEAVNAAINNKSVLAVFPTGGGKSITFQVPALMSGESVKGITVVISPLQSLMKDQVDNLENSNITEAVTINGLLDPIERAQSFERVENGTASLLYISPESLRSKSIERLLLGRNVVRFVIDEAHCFSSWGQDFRVDYLYIGDFIRSLQEKKNLENGIPVSCFTATAKQNVIQDIKDYFLDKLNLQLEIFSAKASRTNLNYKVIPKDNEEDKYATLRNLIDGKICPTIIYVSRTRRAYQIAERLSEDGYRAKAYHGKMDKQEKSENQDAFIRGDVDIMVATSAFGMGVDKKDVGMVIHYEVSDSLENYVQEAGRAGRDEHITADCYVLYNEEDLSKHFILLNQTKLNIKEIQQIWKAIKDITRFRSNVSNSALEIARKAGWDDNVVEIETRVTTAIAALEEAGYLKRGQNMPRIFATSILSKNAQEAIEKINSSSNFNERQRQHAVRIIKKLFSSKSRQQAPDGEVAESRIDYISDHLGIVKEEVINVVNLLREEHILADTKDLTAYIKRGENKNRSLNIVNSMAQIEKFLTTQFTEREQSFHIKELNELAEEKGCNGVSPNKIKTIINFWMIKNWLKRKQHNFSQNHLTILSNYSQKTLSDKLEKRYELARFIVEYLFIKSSLLQDDKNKEQVLVEFSVHELKDEYEKQNALFKLNISIDDIEDALFYLSRIDAIKIEGGFLVVYNKLSIERLEDDNKVKYKKEDYKKLNAFYENKVQQIHIVGEYAKKMIQDYKEALQFVEDYFQLNYTSFLNKYFKSSRQNEIKRNITPAKFKQLFGELSPAQLGIIKNNISPYIAVAAGPGSGKTRVLVHKLASLLLMEDVKHEQLLMVTFSRAAATEFKKRLFALIGNAAAFIEIKTFHAYCFDLLGKVGSIEKSQTIIEHAVNKIKNKDIETNRITKTVLVIDEAQDMDVNEFELIKTLMQHNEEMRVIAVGDDDQNIYEFRGASSQYLEQFIKEQKAIKVELIENYRSKANLVEFTNHFAKKITSRIKETPIVPHTTEMGRIKVVRYSGSHLIEPLVKDVLSTDLRGTTCILTHTNSEALQITGLLLHKGIPAKLIQSNDGFSLYNLIEVRFFIEQLYFSDDKYTISETTWKSAKRKLWNKYKESSKIDICVNLIKDFELSNPKMKYQSDFEVFVRESKLEDFINTNGETIFVSTIHKSKGKEFDNVFLMLNNIKPNNDAKKRELYVAMTRAKQNLAIHLNGNYLDDISCENIERKTDNYHYKDSSLLITHLTHKDIWLSYFSSVQSIIAELKSGDKLQVDDNGCSAMNGNKVLKFSKNYKEKLNKYANLGYHLTEATVNYIVYWSSEKMESEIRIMLPELNFTKT</sequence>
<dbReference type="InterPro" id="IPR012337">
    <property type="entry name" value="RNaseH-like_sf"/>
</dbReference>
<dbReference type="CDD" id="cd17920">
    <property type="entry name" value="DEXHc_RecQ"/>
    <property type="match status" value="1"/>
</dbReference>
<dbReference type="SMART" id="SM00490">
    <property type="entry name" value="HELICc"/>
    <property type="match status" value="1"/>
</dbReference>
<dbReference type="SUPFAM" id="SSF52540">
    <property type="entry name" value="P-loop containing nucleoside triphosphate hydrolases"/>
    <property type="match status" value="2"/>
</dbReference>
<evidence type="ECO:0000313" key="15">
    <source>
        <dbReference type="Proteomes" id="UP000605676"/>
    </source>
</evidence>
<dbReference type="InterPro" id="IPR014016">
    <property type="entry name" value="UvrD-like_ATP-bd"/>
</dbReference>
<dbReference type="NCBIfam" id="TIGR00614">
    <property type="entry name" value="recQ_fam"/>
    <property type="match status" value="1"/>
</dbReference>
<comment type="similarity">
    <text evidence="1">Belongs to the helicase family. RecQ subfamily.</text>
</comment>
<evidence type="ECO:0000256" key="10">
    <source>
        <dbReference type="PROSITE-ProRule" id="PRU00560"/>
    </source>
</evidence>
<feature type="domain" description="UvrD-like helicase ATP-binding" evidence="13">
    <location>
        <begin position="1046"/>
        <end position="1366"/>
    </location>
</feature>
<evidence type="ECO:0000256" key="5">
    <source>
        <dbReference type="ARBA" id="ARBA00022840"/>
    </source>
</evidence>